<reference evidence="4" key="1">
    <citation type="journal article" date="2019" name="Int. J. Syst. Evol. Microbiol.">
        <title>The Global Catalogue of Microorganisms (GCM) 10K type strain sequencing project: providing services to taxonomists for standard genome sequencing and annotation.</title>
        <authorList>
            <consortium name="The Broad Institute Genomics Platform"/>
            <consortium name="The Broad Institute Genome Sequencing Center for Infectious Disease"/>
            <person name="Wu L."/>
            <person name="Ma J."/>
        </authorList>
    </citation>
    <scope>NUCLEOTIDE SEQUENCE [LARGE SCALE GENOMIC DNA]</scope>
    <source>
        <strain evidence="4">JCM 18303</strain>
    </source>
</reference>
<feature type="domain" description="Thioesterase" evidence="2">
    <location>
        <begin position="16"/>
        <end position="254"/>
    </location>
</feature>
<evidence type="ECO:0000259" key="2">
    <source>
        <dbReference type="Pfam" id="PF00975"/>
    </source>
</evidence>
<dbReference type="Proteomes" id="UP001428817">
    <property type="component" value="Unassembled WGS sequence"/>
</dbReference>
<dbReference type="RefSeq" id="WP_185059909.1">
    <property type="nucleotide sequence ID" value="NZ_BAABJP010000058.1"/>
</dbReference>
<dbReference type="Pfam" id="PF00975">
    <property type="entry name" value="Thioesterase"/>
    <property type="match status" value="1"/>
</dbReference>
<dbReference type="PANTHER" id="PTHR11487">
    <property type="entry name" value="THIOESTERASE"/>
    <property type="match status" value="1"/>
</dbReference>
<dbReference type="PANTHER" id="PTHR11487:SF0">
    <property type="entry name" value="S-ACYL FATTY ACID SYNTHASE THIOESTERASE, MEDIUM CHAIN"/>
    <property type="match status" value="1"/>
</dbReference>
<protein>
    <submittedName>
        <fullName evidence="3">Pyochelin biosynthesis editing thioesterase PchC</fullName>
    </submittedName>
</protein>
<dbReference type="Gene3D" id="3.40.50.1820">
    <property type="entry name" value="alpha/beta hydrolase"/>
    <property type="match status" value="1"/>
</dbReference>
<evidence type="ECO:0000313" key="4">
    <source>
        <dbReference type="Proteomes" id="UP001428817"/>
    </source>
</evidence>
<sequence>MSALRTRRPVARPAGRLLCFPWAGASASVYRDWAAALPAGVELTAVQYPGREDRGREPFATDLLELAGEVVGEWLDRVADPTDAPLVLFGHSMGASLALAAARMFQEDAPGALRGLVVSGRVAPGSPVRGRPLADLDGVARDRRLLDSLRSAVSAAVAAPGGSALPPPELDDELLREVLLPTLRADLEMLAGYDSRPGEPVAADLTVFVGDADTSVPVSATDGWAGLTTGRFDRVVFPGDHFYLVTERDRVLAALVARMSR</sequence>
<gene>
    <name evidence="3" type="primary">pchC</name>
    <name evidence="3" type="ORF">GCM10023321_76940</name>
</gene>
<dbReference type="InterPro" id="IPR001031">
    <property type="entry name" value="Thioesterase"/>
</dbReference>
<comment type="caution">
    <text evidence="3">The sequence shown here is derived from an EMBL/GenBank/DDBJ whole genome shotgun (WGS) entry which is preliminary data.</text>
</comment>
<dbReference type="SUPFAM" id="SSF53474">
    <property type="entry name" value="alpha/beta-Hydrolases"/>
    <property type="match status" value="1"/>
</dbReference>
<keyword evidence="4" id="KW-1185">Reference proteome</keyword>
<dbReference type="InterPro" id="IPR029058">
    <property type="entry name" value="AB_hydrolase_fold"/>
</dbReference>
<dbReference type="EMBL" id="BAABJP010000058">
    <property type="protein sequence ID" value="GAA5174034.1"/>
    <property type="molecule type" value="Genomic_DNA"/>
</dbReference>
<evidence type="ECO:0000256" key="1">
    <source>
        <dbReference type="ARBA" id="ARBA00007169"/>
    </source>
</evidence>
<name>A0ABP9RAG6_9PSEU</name>
<comment type="similarity">
    <text evidence="1">Belongs to the thioesterase family.</text>
</comment>
<dbReference type="InterPro" id="IPR012223">
    <property type="entry name" value="TEII"/>
</dbReference>
<accession>A0ABP9RAG6</accession>
<organism evidence="3 4">
    <name type="scientific">Pseudonocardia eucalypti</name>
    <dbReference type="NCBI Taxonomy" id="648755"/>
    <lineage>
        <taxon>Bacteria</taxon>
        <taxon>Bacillati</taxon>
        <taxon>Actinomycetota</taxon>
        <taxon>Actinomycetes</taxon>
        <taxon>Pseudonocardiales</taxon>
        <taxon>Pseudonocardiaceae</taxon>
        <taxon>Pseudonocardia</taxon>
    </lineage>
</organism>
<evidence type="ECO:0000313" key="3">
    <source>
        <dbReference type="EMBL" id="GAA5174034.1"/>
    </source>
</evidence>
<proteinExistence type="inferred from homology"/>